<protein>
    <submittedName>
        <fullName evidence="1">Uncharacterized protein</fullName>
    </submittedName>
</protein>
<proteinExistence type="predicted"/>
<dbReference type="AlphaFoldDB" id="A0A8I1AMI7"/>
<gene>
    <name evidence="1" type="ORF">I9054_010720</name>
</gene>
<organism evidence="1 2">
    <name type="scientific">Acinetobacter bereziniae</name>
    <name type="common">Acinetobacter genomosp. 10</name>
    <dbReference type="NCBI Taxonomy" id="106648"/>
    <lineage>
        <taxon>Bacteria</taxon>
        <taxon>Pseudomonadati</taxon>
        <taxon>Pseudomonadota</taxon>
        <taxon>Gammaproteobacteria</taxon>
        <taxon>Moraxellales</taxon>
        <taxon>Moraxellaceae</taxon>
        <taxon>Acinetobacter</taxon>
    </lineage>
</organism>
<accession>A0A8I1AMI7</accession>
<reference evidence="1" key="1">
    <citation type="submission" date="2022-02" db="EMBL/GenBank/DDBJ databases">
        <title>Characterization of Tn125 harboring carbapenem-resistant Acinetobacter bereziniae clinical isolates.</title>
        <authorList>
            <person name="Wong N.-K."/>
            <person name="Pan Q."/>
        </authorList>
    </citation>
    <scope>NUCLEOTIDE SEQUENCE</scope>
    <source>
        <strain evidence="1">GD03393</strain>
    </source>
</reference>
<dbReference type="EMBL" id="CP092085">
    <property type="protein sequence ID" value="UUN99885.1"/>
    <property type="molecule type" value="Genomic_DNA"/>
</dbReference>
<sequence>MPALKNYLNNQFQGFENLLFLDTKEVKKSIFISIIWIFIAFLIACISKFKSDYLPDEYLGNAVIEGIGPHFWNIIVMAGLFLIGLFFLFPKFMFFQKSAHKTLAGAYISGLMSLGLLIGELTFSFPSIFPIFETWRIALIFILLTFLLLLVYVLVYFTFYLSRLLISTEIIEKISKMDFCLRFIGFIFFSIVPVIFFLLEK</sequence>
<evidence type="ECO:0000313" key="1">
    <source>
        <dbReference type="EMBL" id="UUN99885.1"/>
    </source>
</evidence>
<name>A0A8I1AMI7_ACIBZ</name>
<dbReference type="RefSeq" id="WP_198114790.1">
    <property type="nucleotide sequence ID" value="NZ_CP066121.1"/>
</dbReference>
<evidence type="ECO:0000313" key="2">
    <source>
        <dbReference type="Proteomes" id="UP000644140"/>
    </source>
</evidence>
<dbReference type="Proteomes" id="UP000644140">
    <property type="component" value="Chromosome"/>
</dbReference>